<dbReference type="SUPFAM" id="SSF110111">
    <property type="entry name" value="Ctag/Cox11"/>
    <property type="match status" value="1"/>
</dbReference>
<keyword evidence="6" id="KW-0735">Signal-anchor</keyword>
<dbReference type="GO" id="GO:0005507">
    <property type="term" value="F:copper ion binding"/>
    <property type="evidence" value="ECO:0007669"/>
    <property type="project" value="InterPro"/>
</dbReference>
<keyword evidence="12" id="KW-1185">Reference proteome</keyword>
<organism evidence="11 12">
    <name type="scientific">Oryzomicrobium terrae</name>
    <dbReference type="NCBI Taxonomy" id="1735038"/>
    <lineage>
        <taxon>Bacteria</taxon>
        <taxon>Pseudomonadati</taxon>
        <taxon>Pseudomonadota</taxon>
        <taxon>Betaproteobacteria</taxon>
        <taxon>Rhodocyclales</taxon>
        <taxon>Rhodocyclaceae</taxon>
        <taxon>Oryzomicrobium</taxon>
    </lineage>
</organism>
<dbReference type="AlphaFoldDB" id="A0A5C1E4J4"/>
<keyword evidence="7 10" id="KW-1133">Transmembrane helix</keyword>
<evidence type="ECO:0000256" key="7">
    <source>
        <dbReference type="ARBA" id="ARBA00022989"/>
    </source>
</evidence>
<evidence type="ECO:0000256" key="2">
    <source>
        <dbReference type="ARBA" id="ARBA00004382"/>
    </source>
</evidence>
<keyword evidence="8" id="KW-0186">Copper</keyword>
<dbReference type="GO" id="GO:0005886">
    <property type="term" value="C:plasma membrane"/>
    <property type="evidence" value="ECO:0007669"/>
    <property type="project" value="UniProtKB-SubCell"/>
</dbReference>
<feature type="transmembrane region" description="Helical" evidence="10">
    <location>
        <begin position="31"/>
        <end position="49"/>
    </location>
</feature>
<dbReference type="PANTHER" id="PTHR21320">
    <property type="entry name" value="CYTOCHROME C OXIDASE ASSEMBLY PROTEIN COX11-RELATED"/>
    <property type="match status" value="1"/>
</dbReference>
<name>A0A5C1E4J4_9RHOO</name>
<gene>
    <name evidence="11" type="ORF">OTERR_03700</name>
</gene>
<dbReference type="PIRSF" id="PIRSF005413">
    <property type="entry name" value="COX11"/>
    <property type="match status" value="1"/>
</dbReference>
<evidence type="ECO:0000256" key="5">
    <source>
        <dbReference type="ARBA" id="ARBA00022692"/>
    </source>
</evidence>
<evidence type="ECO:0000256" key="6">
    <source>
        <dbReference type="ARBA" id="ARBA00022968"/>
    </source>
</evidence>
<comment type="similarity">
    <text evidence="3">Belongs to the COX11/CtaG family.</text>
</comment>
<dbReference type="Pfam" id="PF04442">
    <property type="entry name" value="CtaG_Cox11"/>
    <property type="match status" value="1"/>
</dbReference>
<dbReference type="NCBIfam" id="NF003465">
    <property type="entry name" value="PRK05089.1"/>
    <property type="match status" value="1"/>
</dbReference>
<evidence type="ECO:0000256" key="4">
    <source>
        <dbReference type="ARBA" id="ARBA00015384"/>
    </source>
</evidence>
<evidence type="ECO:0000256" key="1">
    <source>
        <dbReference type="ARBA" id="ARBA00004007"/>
    </source>
</evidence>
<evidence type="ECO:0000256" key="10">
    <source>
        <dbReference type="SAM" id="Phobius"/>
    </source>
</evidence>
<protein>
    <recommendedName>
        <fullName evidence="4">Cytochrome c oxidase assembly protein CtaG</fullName>
    </recommendedName>
</protein>
<dbReference type="PANTHER" id="PTHR21320:SF3">
    <property type="entry name" value="CYTOCHROME C OXIDASE ASSEMBLY PROTEIN COX11, MITOCHONDRIAL-RELATED"/>
    <property type="match status" value="1"/>
</dbReference>
<accession>A0A5C1E4J4</accession>
<dbReference type="KEGG" id="otr:OTERR_03700"/>
<reference evidence="11 12" key="1">
    <citation type="submission" date="2017-07" db="EMBL/GenBank/DDBJ databases">
        <title>Complete genome sequence of Oryzomicrobium terrae TPP412.</title>
        <authorList>
            <person name="Chiu L.-W."/>
            <person name="Lo K.-J."/>
            <person name="Tsai Y.-M."/>
            <person name="Lin S.-S."/>
            <person name="Kuo C.-H."/>
            <person name="Liu C.-T."/>
        </authorList>
    </citation>
    <scope>NUCLEOTIDE SEQUENCE [LARGE SCALE GENOMIC DNA]</scope>
    <source>
        <strain evidence="11 12">TPP412</strain>
    </source>
</reference>
<dbReference type="InterPro" id="IPR023471">
    <property type="entry name" value="CtaG/Cox11_dom_sf"/>
</dbReference>
<keyword evidence="9 10" id="KW-0472">Membrane</keyword>
<evidence type="ECO:0000313" key="12">
    <source>
        <dbReference type="Proteomes" id="UP000323671"/>
    </source>
</evidence>
<dbReference type="Gene3D" id="2.60.370.10">
    <property type="entry name" value="Ctag/Cox11"/>
    <property type="match status" value="1"/>
</dbReference>
<sequence>MPPLVPPTNPLPVPYAGAATAQANRRVVKRLLWLVVAAFAFGFALVPLYDTLCRLTGINGKTINVPGRSVVTGAAAVPASRVDLQRTVSLEFVGTAMPGLPWEVRPLTGRLDLHPGEVHQARFLVHNRSDRPIVGQAIPSVSPGTAAQYFTKLDCFCFQQQTLAPGETRELPVVFIVEPALDADVRDVTLSYAFFIQPDPKPQAQP</sequence>
<proteinExistence type="inferred from homology"/>
<dbReference type="InterPro" id="IPR007533">
    <property type="entry name" value="Cyt_c_oxidase_assmbl_CtaG"/>
</dbReference>
<dbReference type="EMBL" id="CP022579">
    <property type="protein sequence ID" value="QEL63846.1"/>
    <property type="molecule type" value="Genomic_DNA"/>
</dbReference>
<evidence type="ECO:0000313" key="11">
    <source>
        <dbReference type="EMBL" id="QEL63846.1"/>
    </source>
</evidence>
<keyword evidence="5 10" id="KW-0812">Transmembrane</keyword>
<dbReference type="Proteomes" id="UP000323671">
    <property type="component" value="Chromosome"/>
</dbReference>
<comment type="function">
    <text evidence="1">Exerts its effect at some terminal stage of cytochrome c oxidase synthesis, probably by being involved in the insertion of the copper B into subunit I.</text>
</comment>
<evidence type="ECO:0000256" key="3">
    <source>
        <dbReference type="ARBA" id="ARBA00009620"/>
    </source>
</evidence>
<evidence type="ECO:0000256" key="8">
    <source>
        <dbReference type="ARBA" id="ARBA00023008"/>
    </source>
</evidence>
<evidence type="ECO:0000256" key="9">
    <source>
        <dbReference type="ARBA" id="ARBA00023136"/>
    </source>
</evidence>
<comment type="subcellular location">
    <subcellularLocation>
        <location evidence="2">Cell inner membrane</location>
        <topology evidence="2">Single-pass type II membrane protein</topology>
        <orientation evidence="2">Periplasmic side</orientation>
    </subcellularLocation>
</comment>